<dbReference type="NCBIfam" id="TIGR00095">
    <property type="entry name" value="16S rRNA (guanine(966)-N(2))-methyltransferase RsmD"/>
    <property type="match status" value="1"/>
</dbReference>
<dbReference type="Proteomes" id="UP000190637">
    <property type="component" value="Unassembled WGS sequence"/>
</dbReference>
<dbReference type="GO" id="GO:0031167">
    <property type="term" value="P:rRNA methylation"/>
    <property type="evidence" value="ECO:0007669"/>
    <property type="project" value="InterPro"/>
</dbReference>
<evidence type="ECO:0000313" key="3">
    <source>
        <dbReference type="EMBL" id="SKA27015.1"/>
    </source>
</evidence>
<dbReference type="PANTHER" id="PTHR43542:SF1">
    <property type="entry name" value="METHYLTRANSFERASE"/>
    <property type="match status" value="1"/>
</dbReference>
<organism evidence="3 4">
    <name type="scientific">Marinactinospora thermotolerans DSM 45154</name>
    <dbReference type="NCBI Taxonomy" id="1122192"/>
    <lineage>
        <taxon>Bacteria</taxon>
        <taxon>Bacillati</taxon>
        <taxon>Actinomycetota</taxon>
        <taxon>Actinomycetes</taxon>
        <taxon>Streptosporangiales</taxon>
        <taxon>Nocardiopsidaceae</taxon>
        <taxon>Marinactinospora</taxon>
    </lineage>
</organism>
<dbReference type="Gene3D" id="3.40.50.150">
    <property type="entry name" value="Vaccinia Virus protein VP39"/>
    <property type="match status" value="1"/>
</dbReference>
<dbReference type="PIRSF" id="PIRSF004553">
    <property type="entry name" value="CHP00095"/>
    <property type="match status" value="1"/>
</dbReference>
<dbReference type="PANTHER" id="PTHR43542">
    <property type="entry name" value="METHYLTRANSFERASE"/>
    <property type="match status" value="1"/>
</dbReference>
<dbReference type="CDD" id="cd02440">
    <property type="entry name" value="AdoMet_MTases"/>
    <property type="match status" value="1"/>
</dbReference>
<dbReference type="STRING" id="1122192.SAMN02745673_03507"/>
<protein>
    <submittedName>
        <fullName evidence="3">16S rRNA (Guanine966-N2)-methyltransferase</fullName>
    </submittedName>
</protein>
<reference evidence="3 4" key="1">
    <citation type="submission" date="2017-02" db="EMBL/GenBank/DDBJ databases">
        <authorList>
            <person name="Peterson S.W."/>
        </authorList>
    </citation>
    <scope>NUCLEOTIDE SEQUENCE [LARGE SCALE GENOMIC DNA]</scope>
    <source>
        <strain evidence="3 4">DSM 45154</strain>
    </source>
</reference>
<dbReference type="RefSeq" id="WP_078762761.1">
    <property type="nucleotide sequence ID" value="NZ_FUWS01000009.1"/>
</dbReference>
<accession>A0A1T4SFQ7</accession>
<evidence type="ECO:0000256" key="2">
    <source>
        <dbReference type="ARBA" id="ARBA00022679"/>
    </source>
</evidence>
<dbReference type="InterPro" id="IPR029063">
    <property type="entry name" value="SAM-dependent_MTases_sf"/>
</dbReference>
<name>A0A1T4SFQ7_9ACTN</name>
<dbReference type="Pfam" id="PF03602">
    <property type="entry name" value="Cons_hypoth95"/>
    <property type="match status" value="1"/>
</dbReference>
<keyword evidence="1 3" id="KW-0489">Methyltransferase</keyword>
<dbReference type="InterPro" id="IPR002052">
    <property type="entry name" value="DNA_methylase_N6_adenine_CS"/>
</dbReference>
<dbReference type="GO" id="GO:0003676">
    <property type="term" value="F:nucleic acid binding"/>
    <property type="evidence" value="ECO:0007669"/>
    <property type="project" value="InterPro"/>
</dbReference>
<dbReference type="AlphaFoldDB" id="A0A1T4SFQ7"/>
<evidence type="ECO:0000256" key="1">
    <source>
        <dbReference type="ARBA" id="ARBA00022603"/>
    </source>
</evidence>
<keyword evidence="2 3" id="KW-0808">Transferase</keyword>
<dbReference type="EMBL" id="FUWS01000009">
    <property type="protein sequence ID" value="SKA27015.1"/>
    <property type="molecule type" value="Genomic_DNA"/>
</dbReference>
<dbReference type="GO" id="GO:0008168">
    <property type="term" value="F:methyltransferase activity"/>
    <property type="evidence" value="ECO:0007669"/>
    <property type="project" value="UniProtKB-KW"/>
</dbReference>
<sequence length="193" mass="20504">MTRIIAGTAGGRRIAVPEGRTTRPTSDRAREGLFASVLSELGSFTGVAVLDLYAGSGAIGLEALSRGARHALLVEADRRASAVIRRNIAELGLTGARLVTDRVERALAQGPAGERYDLVVADPPYAVTDAEIADVLRALRDHGWLAPDALLVVERASRGNGPHWPEGYEPGRVRRYGEAALWYGRAASLPGQG</sequence>
<proteinExistence type="predicted"/>
<evidence type="ECO:0000313" key="4">
    <source>
        <dbReference type="Proteomes" id="UP000190637"/>
    </source>
</evidence>
<keyword evidence="4" id="KW-1185">Reference proteome</keyword>
<gene>
    <name evidence="3" type="ORF">SAMN02745673_03507</name>
</gene>
<dbReference type="InterPro" id="IPR004398">
    <property type="entry name" value="RNA_MeTrfase_RsmD"/>
</dbReference>
<dbReference type="OrthoDB" id="9803017at2"/>
<dbReference type="SUPFAM" id="SSF53335">
    <property type="entry name" value="S-adenosyl-L-methionine-dependent methyltransferases"/>
    <property type="match status" value="1"/>
</dbReference>
<dbReference type="PROSITE" id="PS00092">
    <property type="entry name" value="N6_MTASE"/>
    <property type="match status" value="1"/>
</dbReference>